<dbReference type="Gene3D" id="3.20.20.140">
    <property type="entry name" value="Metal-dependent hydrolases"/>
    <property type="match status" value="1"/>
</dbReference>
<name>A0A178Z278_9EURO</name>
<keyword evidence="3" id="KW-1185">Reference proteome</keyword>
<protein>
    <submittedName>
        <fullName evidence="2">Uncharacterized protein</fullName>
    </submittedName>
</protein>
<dbReference type="AlphaFoldDB" id="A0A178Z278"/>
<keyword evidence="1" id="KW-0378">Hydrolase</keyword>
<evidence type="ECO:0000256" key="1">
    <source>
        <dbReference type="ARBA" id="ARBA00022997"/>
    </source>
</evidence>
<dbReference type="PROSITE" id="PS51365">
    <property type="entry name" value="RENAL_DIPEPTIDASE_2"/>
    <property type="match status" value="1"/>
</dbReference>
<sequence length="119" mass="13126">MDLIHRVQAAHADVFSPATLDSSTALTAFRRHGKLLSRLGLEGLDMIGWNASMPRLYHQLGAEYVTLTGPATEGMSGSLSQHQKITHFATRRTLLEAATAWFPICRAVHWTHTSAMPMV</sequence>
<dbReference type="GO" id="GO:0006508">
    <property type="term" value="P:proteolysis"/>
    <property type="evidence" value="ECO:0007669"/>
    <property type="project" value="InterPro"/>
</dbReference>
<proteinExistence type="predicted"/>
<keyword evidence="1" id="KW-0224">Dipeptidase</keyword>
<accession>A0A178Z278</accession>
<dbReference type="STRING" id="1367422.A0A178Z278"/>
<evidence type="ECO:0000313" key="2">
    <source>
        <dbReference type="EMBL" id="OAP53908.1"/>
    </source>
</evidence>
<keyword evidence="1" id="KW-0645">Protease</keyword>
<dbReference type="RefSeq" id="XP_018687275.1">
    <property type="nucleotide sequence ID" value="XM_018843434.1"/>
</dbReference>
<dbReference type="InterPro" id="IPR008257">
    <property type="entry name" value="Pept_M19"/>
</dbReference>
<dbReference type="EMBL" id="LVYI01000018">
    <property type="protein sequence ID" value="OAP53908.1"/>
    <property type="molecule type" value="Genomic_DNA"/>
</dbReference>
<dbReference type="SUPFAM" id="SSF51556">
    <property type="entry name" value="Metallo-dependent hydrolases"/>
    <property type="match status" value="1"/>
</dbReference>
<reference evidence="2 3" key="1">
    <citation type="submission" date="2016-04" db="EMBL/GenBank/DDBJ databases">
        <title>Draft genome of Fonsecaea erecta CBS 125763.</title>
        <authorList>
            <person name="Weiss V.A."/>
            <person name="Vicente V.A."/>
            <person name="Raittz R.T."/>
            <person name="Moreno L.F."/>
            <person name="De Souza E.M."/>
            <person name="Pedrosa F.O."/>
            <person name="Steffens M.B."/>
            <person name="Faoro H."/>
            <person name="Tadra-Sfeir M.Z."/>
            <person name="Najafzadeh M.J."/>
            <person name="Felipe M.S."/>
            <person name="Teixeira M."/>
            <person name="Sun J."/>
            <person name="Xi L."/>
            <person name="Gomes R."/>
            <person name="De Azevedo C.M."/>
            <person name="Salgado C.G."/>
            <person name="Da Silva M.B."/>
            <person name="Nascimento M.F."/>
            <person name="Queiroz-Telles F."/>
            <person name="Attili D.S."/>
            <person name="Gorbushina A."/>
        </authorList>
    </citation>
    <scope>NUCLEOTIDE SEQUENCE [LARGE SCALE GENOMIC DNA]</scope>
    <source>
        <strain evidence="2 3">CBS 125763</strain>
    </source>
</reference>
<dbReference type="InterPro" id="IPR032466">
    <property type="entry name" value="Metal_Hydrolase"/>
</dbReference>
<gene>
    <name evidence="2" type="ORF">AYL99_11930</name>
</gene>
<dbReference type="Proteomes" id="UP000078343">
    <property type="component" value="Unassembled WGS sequence"/>
</dbReference>
<dbReference type="GO" id="GO:0070573">
    <property type="term" value="F:metallodipeptidase activity"/>
    <property type="evidence" value="ECO:0007669"/>
    <property type="project" value="InterPro"/>
</dbReference>
<dbReference type="GeneID" id="30016097"/>
<comment type="caution">
    <text evidence="2">The sequence shown here is derived from an EMBL/GenBank/DDBJ whole genome shotgun (WGS) entry which is preliminary data.</text>
</comment>
<organism evidence="2 3">
    <name type="scientific">Fonsecaea erecta</name>
    <dbReference type="NCBI Taxonomy" id="1367422"/>
    <lineage>
        <taxon>Eukaryota</taxon>
        <taxon>Fungi</taxon>
        <taxon>Dikarya</taxon>
        <taxon>Ascomycota</taxon>
        <taxon>Pezizomycotina</taxon>
        <taxon>Eurotiomycetes</taxon>
        <taxon>Chaetothyriomycetidae</taxon>
        <taxon>Chaetothyriales</taxon>
        <taxon>Herpotrichiellaceae</taxon>
        <taxon>Fonsecaea</taxon>
    </lineage>
</organism>
<evidence type="ECO:0000313" key="3">
    <source>
        <dbReference type="Proteomes" id="UP000078343"/>
    </source>
</evidence>